<evidence type="ECO:0000313" key="1">
    <source>
        <dbReference type="EMBL" id="GAA0162572.1"/>
    </source>
</evidence>
<evidence type="ECO:0008006" key="3">
    <source>
        <dbReference type="Google" id="ProtNLM"/>
    </source>
</evidence>
<keyword evidence="2" id="KW-1185">Reference proteome</keyword>
<dbReference type="PANTHER" id="PTHR48475:SF2">
    <property type="entry name" value="RIBONUCLEASE H"/>
    <property type="match status" value="1"/>
</dbReference>
<gene>
    <name evidence="1" type="ORF">LIER_18636</name>
</gene>
<dbReference type="AlphaFoldDB" id="A0AAV3QHI5"/>
<dbReference type="PANTHER" id="PTHR48475">
    <property type="entry name" value="RIBONUCLEASE H"/>
    <property type="match status" value="1"/>
</dbReference>
<proteinExistence type="predicted"/>
<dbReference type="Proteomes" id="UP001454036">
    <property type="component" value="Unassembled WGS sequence"/>
</dbReference>
<reference evidence="1 2" key="1">
    <citation type="submission" date="2024-01" db="EMBL/GenBank/DDBJ databases">
        <title>The complete chloroplast genome sequence of Lithospermum erythrorhizon: insights into the phylogenetic relationship among Boraginaceae species and the maternal lineages of purple gromwells.</title>
        <authorList>
            <person name="Okada T."/>
            <person name="Watanabe K."/>
        </authorList>
    </citation>
    <scope>NUCLEOTIDE SEQUENCE [LARGE SCALE GENOMIC DNA]</scope>
</reference>
<sequence length="145" mass="16632">MRRVLKLAKSFCTCHMELVPRERNQEADWLSRLATAGYETLSEATVVEWVEEEAFWTKEVTRNDVVEREGGSLVTWYHDVLDFLRTGVLPGDSLVANKLQRWNHLYHKSLQGPLLKCVTRKVGLMALKEIYGGIFGSHINARALM</sequence>
<accession>A0AAV3QHI5</accession>
<evidence type="ECO:0000313" key="2">
    <source>
        <dbReference type="Proteomes" id="UP001454036"/>
    </source>
</evidence>
<name>A0AAV3QHI5_LITER</name>
<organism evidence="1 2">
    <name type="scientific">Lithospermum erythrorhizon</name>
    <name type="common">Purple gromwell</name>
    <name type="synonym">Lithospermum officinale var. erythrorhizon</name>
    <dbReference type="NCBI Taxonomy" id="34254"/>
    <lineage>
        <taxon>Eukaryota</taxon>
        <taxon>Viridiplantae</taxon>
        <taxon>Streptophyta</taxon>
        <taxon>Embryophyta</taxon>
        <taxon>Tracheophyta</taxon>
        <taxon>Spermatophyta</taxon>
        <taxon>Magnoliopsida</taxon>
        <taxon>eudicotyledons</taxon>
        <taxon>Gunneridae</taxon>
        <taxon>Pentapetalae</taxon>
        <taxon>asterids</taxon>
        <taxon>lamiids</taxon>
        <taxon>Boraginales</taxon>
        <taxon>Boraginaceae</taxon>
        <taxon>Boraginoideae</taxon>
        <taxon>Lithospermeae</taxon>
        <taxon>Lithospermum</taxon>
    </lineage>
</organism>
<protein>
    <recommendedName>
        <fullName evidence="3">RNase H type-1 domain-containing protein</fullName>
    </recommendedName>
</protein>
<dbReference type="EMBL" id="BAABME010004497">
    <property type="protein sequence ID" value="GAA0162572.1"/>
    <property type="molecule type" value="Genomic_DNA"/>
</dbReference>
<comment type="caution">
    <text evidence="1">The sequence shown here is derived from an EMBL/GenBank/DDBJ whole genome shotgun (WGS) entry which is preliminary data.</text>
</comment>